<evidence type="ECO:0000313" key="11">
    <source>
        <dbReference type="Proteomes" id="UP000678393"/>
    </source>
</evidence>
<evidence type="ECO:0000256" key="6">
    <source>
        <dbReference type="ARBA" id="ARBA00023170"/>
    </source>
</evidence>
<dbReference type="SUPFAM" id="SSF81321">
    <property type="entry name" value="Family A G protein-coupled receptor-like"/>
    <property type="match status" value="1"/>
</dbReference>
<evidence type="ECO:0000256" key="4">
    <source>
        <dbReference type="ARBA" id="ARBA00023040"/>
    </source>
</evidence>
<keyword evidence="4" id="KW-0297">G-protein coupled receptor</keyword>
<gene>
    <name evidence="10" type="ORF">CUNI_LOCUS4432</name>
</gene>
<dbReference type="InterPro" id="IPR000276">
    <property type="entry name" value="GPCR_Rhodpsn"/>
</dbReference>
<protein>
    <recommendedName>
        <fullName evidence="9">G-protein coupled receptors family 1 profile domain-containing protein</fullName>
    </recommendedName>
</protein>
<dbReference type="GO" id="GO:0005886">
    <property type="term" value="C:plasma membrane"/>
    <property type="evidence" value="ECO:0007669"/>
    <property type="project" value="TreeGrafter"/>
</dbReference>
<dbReference type="EMBL" id="CAJHNH020000623">
    <property type="protein sequence ID" value="CAG5118874.1"/>
    <property type="molecule type" value="Genomic_DNA"/>
</dbReference>
<accession>A0A8S3YP38</accession>
<keyword evidence="2 8" id="KW-0812">Transmembrane</keyword>
<evidence type="ECO:0000256" key="7">
    <source>
        <dbReference type="ARBA" id="ARBA00023224"/>
    </source>
</evidence>
<dbReference type="Gene3D" id="1.20.1070.10">
    <property type="entry name" value="Rhodopsin 7-helix transmembrane proteins"/>
    <property type="match status" value="1"/>
</dbReference>
<sequence length="282" mass="32417">VLDASGQWGSLIKVIVSHFIVAVGLVANSLTFVVMKSPRLRYKSYSHYLSALAIFDSLVLINQEIHMVNEIQGYNNSTRFFSVFSDDACKVFMFFDTVCNLMSSWLIVAMAMERLCVVCTPFRRNMWCQQRGAIVIIFTLFCVLSCTQIFRFIMVENDGEVCMGSRVHQDLYVLLHIYTYQFTLLFIAPLLLILICNIGVLIRILSVENATNNEDSYTTRVGGNTRRRRRTTRMLMAISFTYVVTTLPQVVLTITVHALVKKYKNGIKHVFMHAVHWIHIFQ</sequence>
<keyword evidence="6" id="KW-0675">Receptor</keyword>
<evidence type="ECO:0000313" key="10">
    <source>
        <dbReference type="EMBL" id="CAG5118874.1"/>
    </source>
</evidence>
<dbReference type="Proteomes" id="UP000678393">
    <property type="component" value="Unassembled WGS sequence"/>
</dbReference>
<dbReference type="GO" id="GO:0004930">
    <property type="term" value="F:G protein-coupled receptor activity"/>
    <property type="evidence" value="ECO:0007669"/>
    <property type="project" value="UniProtKB-KW"/>
</dbReference>
<dbReference type="AlphaFoldDB" id="A0A8S3YP38"/>
<dbReference type="PROSITE" id="PS50262">
    <property type="entry name" value="G_PROTEIN_RECEP_F1_2"/>
    <property type="match status" value="1"/>
</dbReference>
<evidence type="ECO:0000256" key="1">
    <source>
        <dbReference type="ARBA" id="ARBA00004141"/>
    </source>
</evidence>
<dbReference type="InterPro" id="IPR017452">
    <property type="entry name" value="GPCR_Rhodpsn_7TM"/>
</dbReference>
<keyword evidence="5 8" id="KW-0472">Membrane</keyword>
<feature type="non-terminal residue" evidence="10">
    <location>
        <position position="1"/>
    </location>
</feature>
<evidence type="ECO:0000256" key="2">
    <source>
        <dbReference type="ARBA" id="ARBA00022692"/>
    </source>
</evidence>
<feature type="non-terminal residue" evidence="10">
    <location>
        <position position="282"/>
    </location>
</feature>
<feature type="transmembrane region" description="Helical" evidence="8">
    <location>
        <begin position="235"/>
        <end position="260"/>
    </location>
</feature>
<dbReference type="PANTHER" id="PTHR24243">
    <property type="entry name" value="G-PROTEIN COUPLED RECEPTOR"/>
    <property type="match status" value="1"/>
</dbReference>
<evidence type="ECO:0000259" key="9">
    <source>
        <dbReference type="PROSITE" id="PS50262"/>
    </source>
</evidence>
<feature type="domain" description="G-protein coupled receptors family 1 profile" evidence="9">
    <location>
        <begin position="27"/>
        <end position="282"/>
    </location>
</feature>
<feature type="transmembrane region" description="Helical" evidence="8">
    <location>
        <begin position="173"/>
        <end position="196"/>
    </location>
</feature>
<dbReference type="Pfam" id="PF00001">
    <property type="entry name" value="7tm_1"/>
    <property type="match status" value="1"/>
</dbReference>
<feature type="transmembrane region" description="Helical" evidence="8">
    <location>
        <begin position="12"/>
        <end position="33"/>
    </location>
</feature>
<keyword evidence="3 8" id="KW-1133">Transmembrane helix</keyword>
<keyword evidence="7" id="KW-0807">Transducer</keyword>
<feature type="transmembrane region" description="Helical" evidence="8">
    <location>
        <begin position="133"/>
        <end position="153"/>
    </location>
</feature>
<organism evidence="10 11">
    <name type="scientific">Candidula unifasciata</name>
    <dbReference type="NCBI Taxonomy" id="100452"/>
    <lineage>
        <taxon>Eukaryota</taxon>
        <taxon>Metazoa</taxon>
        <taxon>Spiralia</taxon>
        <taxon>Lophotrochozoa</taxon>
        <taxon>Mollusca</taxon>
        <taxon>Gastropoda</taxon>
        <taxon>Heterobranchia</taxon>
        <taxon>Euthyneura</taxon>
        <taxon>Panpulmonata</taxon>
        <taxon>Eupulmonata</taxon>
        <taxon>Stylommatophora</taxon>
        <taxon>Helicina</taxon>
        <taxon>Helicoidea</taxon>
        <taxon>Geomitridae</taxon>
        <taxon>Candidula</taxon>
    </lineage>
</organism>
<comment type="subcellular location">
    <subcellularLocation>
        <location evidence="1">Membrane</location>
        <topology evidence="1">Multi-pass membrane protein</topology>
    </subcellularLocation>
</comment>
<reference evidence="10" key="1">
    <citation type="submission" date="2021-04" db="EMBL/GenBank/DDBJ databases">
        <authorList>
            <consortium name="Molecular Ecology Group"/>
        </authorList>
    </citation>
    <scope>NUCLEOTIDE SEQUENCE</scope>
</reference>
<dbReference type="PRINTS" id="PR00237">
    <property type="entry name" value="GPCRRHODOPSN"/>
</dbReference>
<dbReference type="PANTHER" id="PTHR24243:SF230">
    <property type="entry name" value="G-PROTEIN COUPLED RECEPTORS FAMILY 1 PROFILE DOMAIN-CONTAINING PROTEIN"/>
    <property type="match status" value="1"/>
</dbReference>
<evidence type="ECO:0000256" key="8">
    <source>
        <dbReference type="SAM" id="Phobius"/>
    </source>
</evidence>
<proteinExistence type="predicted"/>
<comment type="caution">
    <text evidence="10">The sequence shown here is derived from an EMBL/GenBank/DDBJ whole genome shotgun (WGS) entry which is preliminary data.</text>
</comment>
<name>A0A8S3YP38_9EUPU</name>
<evidence type="ECO:0000256" key="3">
    <source>
        <dbReference type="ARBA" id="ARBA00022989"/>
    </source>
</evidence>
<evidence type="ECO:0000256" key="5">
    <source>
        <dbReference type="ARBA" id="ARBA00023136"/>
    </source>
</evidence>
<dbReference type="OrthoDB" id="9990906at2759"/>
<keyword evidence="11" id="KW-1185">Reference proteome</keyword>